<name>A0A6A5VZK8_9PLEO</name>
<evidence type="ECO:0000256" key="1">
    <source>
        <dbReference type="SAM" id="Phobius"/>
    </source>
</evidence>
<evidence type="ECO:0000313" key="2">
    <source>
        <dbReference type="EMBL" id="KAF1994953.1"/>
    </source>
</evidence>
<evidence type="ECO:0000313" key="3">
    <source>
        <dbReference type="Proteomes" id="UP000799779"/>
    </source>
</evidence>
<keyword evidence="3" id="KW-1185">Reference proteome</keyword>
<feature type="transmembrane region" description="Helical" evidence="1">
    <location>
        <begin position="111"/>
        <end position="129"/>
    </location>
</feature>
<keyword evidence="1" id="KW-1133">Transmembrane helix</keyword>
<gene>
    <name evidence="2" type="ORF">P154DRAFT_446453</name>
</gene>
<dbReference type="Proteomes" id="UP000799779">
    <property type="component" value="Unassembled WGS sequence"/>
</dbReference>
<accession>A0A6A5VZK8</accession>
<proteinExistence type="predicted"/>
<dbReference type="AlphaFoldDB" id="A0A6A5VZK8"/>
<protein>
    <recommendedName>
        <fullName evidence="4">Integral membrane protein</fullName>
    </recommendedName>
</protein>
<keyword evidence="1" id="KW-0812">Transmembrane</keyword>
<dbReference type="EMBL" id="ML977648">
    <property type="protein sequence ID" value="KAF1994953.1"/>
    <property type="molecule type" value="Genomic_DNA"/>
</dbReference>
<feature type="transmembrane region" description="Helical" evidence="1">
    <location>
        <begin position="76"/>
        <end position="99"/>
    </location>
</feature>
<dbReference type="OrthoDB" id="444631at2759"/>
<reference evidence="2" key="1">
    <citation type="journal article" date="2020" name="Stud. Mycol.">
        <title>101 Dothideomycetes genomes: a test case for predicting lifestyles and emergence of pathogens.</title>
        <authorList>
            <person name="Haridas S."/>
            <person name="Albert R."/>
            <person name="Binder M."/>
            <person name="Bloem J."/>
            <person name="Labutti K."/>
            <person name="Salamov A."/>
            <person name="Andreopoulos B."/>
            <person name="Baker S."/>
            <person name="Barry K."/>
            <person name="Bills G."/>
            <person name="Bluhm B."/>
            <person name="Cannon C."/>
            <person name="Castanera R."/>
            <person name="Culley D."/>
            <person name="Daum C."/>
            <person name="Ezra D."/>
            <person name="Gonzalez J."/>
            <person name="Henrissat B."/>
            <person name="Kuo A."/>
            <person name="Liang C."/>
            <person name="Lipzen A."/>
            <person name="Lutzoni F."/>
            <person name="Magnuson J."/>
            <person name="Mondo S."/>
            <person name="Nolan M."/>
            <person name="Ohm R."/>
            <person name="Pangilinan J."/>
            <person name="Park H.-J."/>
            <person name="Ramirez L."/>
            <person name="Alfaro M."/>
            <person name="Sun H."/>
            <person name="Tritt A."/>
            <person name="Yoshinaga Y."/>
            <person name="Zwiers L.-H."/>
            <person name="Turgeon B."/>
            <person name="Goodwin S."/>
            <person name="Spatafora J."/>
            <person name="Crous P."/>
            <person name="Grigoriev I."/>
        </authorList>
    </citation>
    <scope>NUCLEOTIDE SEQUENCE</scope>
    <source>
        <strain evidence="2">CBS 123094</strain>
    </source>
</reference>
<evidence type="ECO:0008006" key="4">
    <source>
        <dbReference type="Google" id="ProtNLM"/>
    </source>
</evidence>
<organism evidence="2 3">
    <name type="scientific">Amniculicola lignicola CBS 123094</name>
    <dbReference type="NCBI Taxonomy" id="1392246"/>
    <lineage>
        <taxon>Eukaryota</taxon>
        <taxon>Fungi</taxon>
        <taxon>Dikarya</taxon>
        <taxon>Ascomycota</taxon>
        <taxon>Pezizomycotina</taxon>
        <taxon>Dothideomycetes</taxon>
        <taxon>Pleosporomycetidae</taxon>
        <taxon>Pleosporales</taxon>
        <taxon>Amniculicolaceae</taxon>
        <taxon>Amniculicola</taxon>
    </lineage>
</organism>
<keyword evidence="1" id="KW-0472">Membrane</keyword>
<sequence>MLWIAIYFVKFCFLAQFNFHQPPYSYVSIHLTRYYWISVGTCLVAFSISIIQPIVLCHSQSDCRYFNRANNLSWENAITIVDIFSTIQVPSILIPLIYMANLSRRRAVINIIFKGLFAVTIGIATLRLVLQYDGQGLRLDYVVITFWLIVEAVISLITMSISSYRAVVLDMLSSVDSQPREFLNPINVLNGTQVIQNSSPLQRKCTISRSNGESLSEIPMLQPP</sequence>
<feature type="transmembrane region" description="Helical" evidence="1">
    <location>
        <begin position="34"/>
        <end position="56"/>
    </location>
</feature>
<feature type="transmembrane region" description="Helical" evidence="1">
    <location>
        <begin position="141"/>
        <end position="161"/>
    </location>
</feature>